<dbReference type="InterPro" id="IPR053009">
    <property type="entry name" value="Xanthocillin_Biosynth-Assoc"/>
</dbReference>
<dbReference type="InterPro" id="IPR025423">
    <property type="entry name" value="TMEM205-like"/>
</dbReference>
<protein>
    <recommendedName>
        <fullName evidence="6">TMEM205-like domain-containing protein</fullName>
    </recommendedName>
</protein>
<evidence type="ECO:0000313" key="7">
    <source>
        <dbReference type="EMBL" id="KKA28196.1"/>
    </source>
</evidence>
<dbReference type="PANTHER" id="PTHR23241">
    <property type="entry name" value="LATE EMBRYOGENESIS ABUNDANT PLANTS LEA-RELATED"/>
    <property type="match status" value="1"/>
</dbReference>
<comment type="subcellular location">
    <subcellularLocation>
        <location evidence="1">Membrane</location>
    </subcellularLocation>
</comment>
<evidence type="ECO:0000259" key="6">
    <source>
        <dbReference type="Pfam" id="PF13664"/>
    </source>
</evidence>
<evidence type="ECO:0000256" key="4">
    <source>
        <dbReference type="ARBA" id="ARBA00023136"/>
    </source>
</evidence>
<feature type="transmembrane region" description="Helical" evidence="5">
    <location>
        <begin position="154"/>
        <end position="174"/>
    </location>
</feature>
<evidence type="ECO:0000256" key="3">
    <source>
        <dbReference type="ARBA" id="ARBA00022989"/>
    </source>
</evidence>
<evidence type="ECO:0000256" key="1">
    <source>
        <dbReference type="ARBA" id="ARBA00004370"/>
    </source>
</evidence>
<dbReference type="Pfam" id="PF13664">
    <property type="entry name" value="DUF4149"/>
    <property type="match status" value="1"/>
</dbReference>
<keyword evidence="2 5" id="KW-0812">Transmembrane</keyword>
<keyword evidence="4 5" id="KW-0472">Membrane</keyword>
<feature type="transmembrane region" description="Helical" evidence="5">
    <location>
        <begin position="92"/>
        <end position="112"/>
    </location>
</feature>
<proteinExistence type="predicted"/>
<feature type="transmembrane region" description="Helical" evidence="5">
    <location>
        <begin position="14"/>
        <end position="39"/>
    </location>
</feature>
<dbReference type="AlphaFoldDB" id="A0A0F4ZDI8"/>
<feature type="transmembrane region" description="Helical" evidence="5">
    <location>
        <begin position="51"/>
        <end position="72"/>
    </location>
</feature>
<name>A0A0F4ZDI8_9PEZI</name>
<accession>A0A0F4ZDI8</accession>
<dbReference type="Proteomes" id="UP000033483">
    <property type="component" value="Unassembled WGS sequence"/>
</dbReference>
<keyword evidence="8" id="KW-1185">Reference proteome</keyword>
<organism evidence="7 8">
    <name type="scientific">Thielaviopsis punctulata</name>
    <dbReference type="NCBI Taxonomy" id="72032"/>
    <lineage>
        <taxon>Eukaryota</taxon>
        <taxon>Fungi</taxon>
        <taxon>Dikarya</taxon>
        <taxon>Ascomycota</taxon>
        <taxon>Pezizomycotina</taxon>
        <taxon>Sordariomycetes</taxon>
        <taxon>Hypocreomycetidae</taxon>
        <taxon>Microascales</taxon>
        <taxon>Ceratocystidaceae</taxon>
        <taxon>Thielaviopsis</taxon>
    </lineage>
</organism>
<reference evidence="7 8" key="1">
    <citation type="submission" date="2015-03" db="EMBL/GenBank/DDBJ databases">
        <authorList>
            <person name="Radwan O."/>
            <person name="Al-Naeli F.A."/>
            <person name="Rendon G.A."/>
            <person name="Fields C."/>
        </authorList>
    </citation>
    <scope>NUCLEOTIDE SEQUENCE [LARGE SCALE GENOMIC DNA]</scope>
    <source>
        <strain evidence="7">CR-DP1</strain>
    </source>
</reference>
<evidence type="ECO:0000256" key="2">
    <source>
        <dbReference type="ARBA" id="ARBA00022692"/>
    </source>
</evidence>
<dbReference type="PANTHER" id="PTHR23241:SF106">
    <property type="entry name" value="DUF4149 DOMAIN-CONTAINING PROTEIN"/>
    <property type="match status" value="1"/>
</dbReference>
<comment type="caution">
    <text evidence="7">The sequence shown here is derived from an EMBL/GenBank/DDBJ whole genome shotgun (WGS) entry which is preliminary data.</text>
</comment>
<gene>
    <name evidence="7" type="ORF">TD95_003718</name>
</gene>
<dbReference type="EMBL" id="LAEV01001407">
    <property type="protein sequence ID" value="KKA28196.1"/>
    <property type="molecule type" value="Genomic_DNA"/>
</dbReference>
<sequence>MGSSIFCSAAPYHIVSYGVLLGTTFFHSFINGIIMFRTLQRPDFATVQSKLFPIYFSMQTFLPLFLALTYPASKLRGLASGFSGVLAVANRWAVLAPLAVMFTTGAANLLVLEPLTTQCMRDRRAQEKKDGKRSYDAPPHSKEMVALNKRFGKLHGISSLLNMGTFLATVAYGFDLARRLQ</sequence>
<dbReference type="OrthoDB" id="1641132at2759"/>
<feature type="domain" description="TMEM205-like" evidence="6">
    <location>
        <begin position="15"/>
        <end position="124"/>
    </location>
</feature>
<evidence type="ECO:0000256" key="5">
    <source>
        <dbReference type="SAM" id="Phobius"/>
    </source>
</evidence>
<evidence type="ECO:0000313" key="8">
    <source>
        <dbReference type="Proteomes" id="UP000033483"/>
    </source>
</evidence>
<keyword evidence="3 5" id="KW-1133">Transmembrane helix</keyword>
<dbReference type="GO" id="GO:0016020">
    <property type="term" value="C:membrane"/>
    <property type="evidence" value="ECO:0007669"/>
    <property type="project" value="UniProtKB-SubCell"/>
</dbReference>